<name>A0A6A6ZT80_9PLEO</name>
<dbReference type="EMBL" id="MU006231">
    <property type="protein sequence ID" value="KAF2824033.1"/>
    <property type="molecule type" value="Genomic_DNA"/>
</dbReference>
<dbReference type="Pfam" id="PF06985">
    <property type="entry name" value="HET"/>
    <property type="match status" value="1"/>
</dbReference>
<sequence>MRTEQGDALPLTKLGRPTWWSETYNLCDWCSKIPTDGLESSRELLSRDVTASKLADSPCRICQLIAGSVPLYRFRDTSHRLTWIIDRSAGKQSNGTICLEPVVEGRNYSGLNLPILTVIPSNPEALAATLPELVSELVDFRVVKHWIRCCNKGLNEDCITHKECIQKPGNSLGTFKVIDCRKRRVISAQPGCTYVALSYVWGQPAEIEDVGDSGLPSKLPRTIVDSLTVATELQYRYLWVDRYCIDQTAAEDKHCQIQQMGAIYASADLTIIAASGKTPSKGLPGVSLKRPVSPNYECLGPLTFVRHRTDGIGEIHNSIWASRGWTFQESYLSRRRLYFTDDQMVFICNDFAQPEAGVDGNLPIERHQLGDFGDSLPQRSDLTKHTGQLGSAMALLEEYTKRTLSYDSDAVNAIAGALNTLHPIRQVWGLPLAISSQPDATGKKSSRLQIALHWFHPFPVHRRPSFPSWSPLGWKGPARFYGHNQPVAPLDSKIRIRLPSSFKNTNTVVADRTTSKLLTQASLWLQITASTAQLSLIELDYRKDSQTNPQHRGMAYVVFPWSSKENDQHHAFDVCIPPLWDSEPPPENERKSVICAFLMGGPRWWRKDESRCIILLLQDYGSHYQRIGCVVYPKGPGAAEGSEKCLAVRRDTEGTVRTIDEVWLRGICWEEYEPSWLNGSVKKTFWLG</sequence>
<keyword evidence="3" id="KW-1185">Reference proteome</keyword>
<evidence type="ECO:0000313" key="3">
    <source>
        <dbReference type="Proteomes" id="UP000799424"/>
    </source>
</evidence>
<accession>A0A6A6ZT80</accession>
<reference evidence="2" key="1">
    <citation type="journal article" date="2020" name="Stud. Mycol.">
        <title>101 Dothideomycetes genomes: a test case for predicting lifestyles and emergence of pathogens.</title>
        <authorList>
            <person name="Haridas S."/>
            <person name="Albert R."/>
            <person name="Binder M."/>
            <person name="Bloem J."/>
            <person name="Labutti K."/>
            <person name="Salamov A."/>
            <person name="Andreopoulos B."/>
            <person name="Baker S."/>
            <person name="Barry K."/>
            <person name="Bills G."/>
            <person name="Bluhm B."/>
            <person name="Cannon C."/>
            <person name="Castanera R."/>
            <person name="Culley D."/>
            <person name="Daum C."/>
            <person name="Ezra D."/>
            <person name="Gonzalez J."/>
            <person name="Henrissat B."/>
            <person name="Kuo A."/>
            <person name="Liang C."/>
            <person name="Lipzen A."/>
            <person name="Lutzoni F."/>
            <person name="Magnuson J."/>
            <person name="Mondo S."/>
            <person name="Nolan M."/>
            <person name="Ohm R."/>
            <person name="Pangilinan J."/>
            <person name="Park H.-J."/>
            <person name="Ramirez L."/>
            <person name="Alfaro M."/>
            <person name="Sun H."/>
            <person name="Tritt A."/>
            <person name="Yoshinaga Y."/>
            <person name="Zwiers L.-H."/>
            <person name="Turgeon B."/>
            <person name="Goodwin S."/>
            <person name="Spatafora J."/>
            <person name="Crous P."/>
            <person name="Grigoriev I."/>
        </authorList>
    </citation>
    <scope>NUCLEOTIDE SEQUENCE</scope>
    <source>
        <strain evidence="2">CBS 113818</strain>
    </source>
</reference>
<feature type="domain" description="Heterokaryon incompatibility" evidence="1">
    <location>
        <begin position="194"/>
        <end position="329"/>
    </location>
</feature>
<protein>
    <submittedName>
        <fullName evidence="2">HET-domain-containing protein</fullName>
    </submittedName>
</protein>
<proteinExistence type="predicted"/>
<dbReference type="PANTHER" id="PTHR33112:SF1">
    <property type="entry name" value="HETEROKARYON INCOMPATIBILITY DOMAIN-CONTAINING PROTEIN"/>
    <property type="match status" value="1"/>
</dbReference>
<evidence type="ECO:0000259" key="1">
    <source>
        <dbReference type="Pfam" id="PF06985"/>
    </source>
</evidence>
<dbReference type="PANTHER" id="PTHR33112">
    <property type="entry name" value="DOMAIN PROTEIN, PUTATIVE-RELATED"/>
    <property type="match status" value="1"/>
</dbReference>
<dbReference type="Proteomes" id="UP000799424">
    <property type="component" value="Unassembled WGS sequence"/>
</dbReference>
<dbReference type="OrthoDB" id="5428863at2759"/>
<evidence type="ECO:0000313" key="2">
    <source>
        <dbReference type="EMBL" id="KAF2824033.1"/>
    </source>
</evidence>
<dbReference type="InterPro" id="IPR010730">
    <property type="entry name" value="HET"/>
</dbReference>
<organism evidence="2 3">
    <name type="scientific">Ophiobolus disseminans</name>
    <dbReference type="NCBI Taxonomy" id="1469910"/>
    <lineage>
        <taxon>Eukaryota</taxon>
        <taxon>Fungi</taxon>
        <taxon>Dikarya</taxon>
        <taxon>Ascomycota</taxon>
        <taxon>Pezizomycotina</taxon>
        <taxon>Dothideomycetes</taxon>
        <taxon>Pleosporomycetidae</taxon>
        <taxon>Pleosporales</taxon>
        <taxon>Pleosporineae</taxon>
        <taxon>Phaeosphaeriaceae</taxon>
        <taxon>Ophiobolus</taxon>
    </lineage>
</organism>
<gene>
    <name evidence="2" type="ORF">CC86DRAFT_328154</name>
</gene>
<dbReference type="AlphaFoldDB" id="A0A6A6ZT80"/>